<evidence type="ECO:0000313" key="5">
    <source>
        <dbReference type="Proteomes" id="UP000192491"/>
    </source>
</evidence>
<dbReference type="CDD" id="cd01048">
    <property type="entry name" value="Ferritin_like_AB2"/>
    <property type="match status" value="1"/>
</dbReference>
<keyword evidence="2" id="KW-0732">Signal</keyword>
<dbReference type="AlphaFoldDB" id="A0A1Y1QJ41"/>
<dbReference type="EMBL" id="MTEJ01000232">
    <property type="protein sequence ID" value="OQX06739.1"/>
    <property type="molecule type" value="Genomic_DNA"/>
</dbReference>
<name>A0A1Y1QJ41_9GAMM</name>
<dbReference type="Gene3D" id="1.20.1260.10">
    <property type="match status" value="1"/>
</dbReference>
<dbReference type="Pfam" id="PF09968">
    <property type="entry name" value="DUF2202"/>
    <property type="match status" value="1"/>
</dbReference>
<feature type="compositionally biased region" description="Gly residues" evidence="1">
    <location>
        <begin position="206"/>
        <end position="229"/>
    </location>
</feature>
<organism evidence="4 5">
    <name type="scientific">Thiothrix lacustris</name>
    <dbReference type="NCBI Taxonomy" id="525917"/>
    <lineage>
        <taxon>Bacteria</taxon>
        <taxon>Pseudomonadati</taxon>
        <taxon>Pseudomonadota</taxon>
        <taxon>Gammaproteobacteria</taxon>
        <taxon>Thiotrichales</taxon>
        <taxon>Thiotrichaceae</taxon>
        <taxon>Thiothrix</taxon>
    </lineage>
</organism>
<dbReference type="PROSITE" id="PS51257">
    <property type="entry name" value="PROKAR_LIPOPROTEIN"/>
    <property type="match status" value="1"/>
</dbReference>
<dbReference type="InterPro" id="IPR009078">
    <property type="entry name" value="Ferritin-like_SF"/>
</dbReference>
<dbReference type="InterPro" id="IPR012347">
    <property type="entry name" value="Ferritin-like"/>
</dbReference>
<feature type="domain" description="DUF2202" evidence="3">
    <location>
        <begin position="43"/>
        <end position="201"/>
    </location>
</feature>
<reference evidence="4 5" key="1">
    <citation type="submission" date="2017-01" db="EMBL/GenBank/DDBJ databases">
        <title>Novel large sulfur bacteria in the metagenomes of groundwater-fed chemosynthetic microbial mats in the Lake Huron basin.</title>
        <authorList>
            <person name="Sharrar A.M."/>
            <person name="Flood B.E."/>
            <person name="Bailey J.V."/>
            <person name="Jones D.S."/>
            <person name="Biddanda B."/>
            <person name="Ruberg S.A."/>
            <person name="Marcus D.N."/>
            <person name="Dick G.J."/>
        </authorList>
    </citation>
    <scope>NUCLEOTIDE SEQUENCE [LARGE SCALE GENOMIC DNA]</scope>
    <source>
        <strain evidence="4">A8</strain>
    </source>
</reference>
<protein>
    <recommendedName>
        <fullName evidence="3">DUF2202 domain-containing protein</fullName>
    </recommendedName>
</protein>
<evidence type="ECO:0000256" key="1">
    <source>
        <dbReference type="SAM" id="MobiDB-lite"/>
    </source>
</evidence>
<sequence length="229" mass="24437">MKVKQTLLLGLMTFACAATLVSPAAVAKGNGGGASQLTADEGKALQFMREEEKLARDVYTTLGNQWKLPVFSNIANAEQQHTDRIKSLLTTYRLADPVVNDAVGVFKEPALNTLYTQLIERGQTSLAEALQVGALVEETDISDLQKAISGTRQADIAQVYGNLMRGSRNHLRAFAKQIENQGVTYQAQALPQAEVDAIINSPTERGGQGGGQGHGNGGGNGQGQGRRMQ</sequence>
<accession>A0A1Y1QJ41</accession>
<evidence type="ECO:0000259" key="3">
    <source>
        <dbReference type="Pfam" id="PF09968"/>
    </source>
</evidence>
<dbReference type="SUPFAM" id="SSF47240">
    <property type="entry name" value="Ferritin-like"/>
    <property type="match status" value="1"/>
</dbReference>
<comment type="caution">
    <text evidence="4">The sequence shown here is derived from an EMBL/GenBank/DDBJ whole genome shotgun (WGS) entry which is preliminary data.</text>
</comment>
<feature type="chain" id="PRO_5012214697" description="DUF2202 domain-containing protein" evidence="2">
    <location>
        <begin position="18"/>
        <end position="229"/>
    </location>
</feature>
<dbReference type="Proteomes" id="UP000192491">
    <property type="component" value="Unassembled WGS sequence"/>
</dbReference>
<dbReference type="InterPro" id="IPR019243">
    <property type="entry name" value="DUF2202"/>
</dbReference>
<proteinExistence type="predicted"/>
<evidence type="ECO:0000256" key="2">
    <source>
        <dbReference type="SAM" id="SignalP"/>
    </source>
</evidence>
<feature type="region of interest" description="Disordered" evidence="1">
    <location>
        <begin position="201"/>
        <end position="229"/>
    </location>
</feature>
<evidence type="ECO:0000313" key="4">
    <source>
        <dbReference type="EMBL" id="OQX06739.1"/>
    </source>
</evidence>
<gene>
    <name evidence="4" type="ORF">BWK73_30040</name>
</gene>
<feature type="signal peptide" evidence="2">
    <location>
        <begin position="1"/>
        <end position="17"/>
    </location>
</feature>